<keyword evidence="3" id="KW-1185">Reference proteome</keyword>
<evidence type="ECO:0000256" key="1">
    <source>
        <dbReference type="SAM" id="MobiDB-lite"/>
    </source>
</evidence>
<dbReference type="EMBL" id="JAWWNJ010000075">
    <property type="protein sequence ID" value="KAK7006695.1"/>
    <property type="molecule type" value="Genomic_DNA"/>
</dbReference>
<sequence length="87" mass="9179">MASDSDDAPPASKNAVWIDAEIKALFTGLDDAKSQKLMSGNGFRTQGWTVAVKAVAAANPTANPKKDEKKCKTRPPHAMTYEGSGEG</sequence>
<evidence type="ECO:0000313" key="3">
    <source>
        <dbReference type="Proteomes" id="UP001362999"/>
    </source>
</evidence>
<organism evidence="2 3">
    <name type="scientific">Favolaschia claudopus</name>
    <dbReference type="NCBI Taxonomy" id="2862362"/>
    <lineage>
        <taxon>Eukaryota</taxon>
        <taxon>Fungi</taxon>
        <taxon>Dikarya</taxon>
        <taxon>Basidiomycota</taxon>
        <taxon>Agaricomycotina</taxon>
        <taxon>Agaricomycetes</taxon>
        <taxon>Agaricomycetidae</taxon>
        <taxon>Agaricales</taxon>
        <taxon>Marasmiineae</taxon>
        <taxon>Mycenaceae</taxon>
        <taxon>Favolaschia</taxon>
    </lineage>
</organism>
<feature type="region of interest" description="Disordered" evidence="1">
    <location>
        <begin position="59"/>
        <end position="87"/>
    </location>
</feature>
<dbReference type="Proteomes" id="UP001362999">
    <property type="component" value="Unassembled WGS sequence"/>
</dbReference>
<evidence type="ECO:0000313" key="2">
    <source>
        <dbReference type="EMBL" id="KAK7006695.1"/>
    </source>
</evidence>
<proteinExistence type="predicted"/>
<dbReference type="AlphaFoldDB" id="A0AAW0ABS5"/>
<comment type="caution">
    <text evidence="2">The sequence shown here is derived from an EMBL/GenBank/DDBJ whole genome shotgun (WGS) entry which is preliminary data.</text>
</comment>
<accession>A0AAW0ABS5</accession>
<gene>
    <name evidence="2" type="ORF">R3P38DRAFT_3214049</name>
</gene>
<protein>
    <submittedName>
        <fullName evidence="2">Uncharacterized protein</fullName>
    </submittedName>
</protein>
<reference evidence="2 3" key="1">
    <citation type="journal article" date="2024" name="J Genomics">
        <title>Draft genome sequencing and assembly of Favolaschia claudopus CIRM-BRFM 2984 isolated from oak limbs.</title>
        <authorList>
            <person name="Navarro D."/>
            <person name="Drula E."/>
            <person name="Chaduli D."/>
            <person name="Cazenave R."/>
            <person name="Ahrendt S."/>
            <person name="Wang J."/>
            <person name="Lipzen A."/>
            <person name="Daum C."/>
            <person name="Barry K."/>
            <person name="Grigoriev I.V."/>
            <person name="Favel A."/>
            <person name="Rosso M.N."/>
            <person name="Martin F."/>
        </authorList>
    </citation>
    <scope>NUCLEOTIDE SEQUENCE [LARGE SCALE GENOMIC DNA]</scope>
    <source>
        <strain evidence="2 3">CIRM-BRFM 2984</strain>
    </source>
</reference>
<name>A0AAW0ABS5_9AGAR</name>